<reference evidence="1" key="1">
    <citation type="submission" date="2021-06" db="EMBL/GenBank/DDBJ databases">
        <authorList>
            <person name="Kallberg Y."/>
            <person name="Tangrot J."/>
            <person name="Rosling A."/>
        </authorList>
    </citation>
    <scope>NUCLEOTIDE SEQUENCE</scope>
    <source>
        <strain evidence="1">AU212A</strain>
    </source>
</reference>
<evidence type="ECO:0000313" key="2">
    <source>
        <dbReference type="Proteomes" id="UP000789860"/>
    </source>
</evidence>
<sequence>MTDINRLNPLAPVTAAVSKFATSNVVQGTQNLLFHRIHNTKESKEVFADYVTIIRSKPFSKLSPVEKELYKKKLEETCRKLLTRLSRVGLKYEVRRGSDDLIFVFVLCPLDRLKQESDRSRVHDWLTGVRIRDIDENRDAPLTDAERLRLVHDIITNPLYEGGANIYPGLGDFEIVEGFLPLHDRIYNEDWIKTWSTKWMIDKDDLLRLRNHFGEKIAYYFAFLQFYCKWLVIPSIVGIVSHFSGAKYSIPFSIFTVIWSLTFVEFWRRKEYELAVWWGVRNFSRVERRRPEFREERFITDPVTGEQVPYFSPWKRWLRRTIAAPVIMSEYYSGPFRDQLKVGPERLVTELKYFVLTAQILSMFTELILPYLIRFGAFSMKRIQNNGATKDGGRNEDESVFLKRVRKEVKLPVYEIYEDYAEMITQYGYVSLFSTVWPLTPLFALLNNWFELRSDAIKLCQHTRRPIPRRADSIGPWLDNLVILTWFSSITNPSLIYLYHYHSDTNAFTSPLSVIIIIALIWFTEHIFDVVHYLVKQ</sequence>
<comment type="caution">
    <text evidence="1">The sequence shown here is derived from an EMBL/GenBank/DDBJ whole genome shotgun (WGS) entry which is preliminary data.</text>
</comment>
<proteinExistence type="predicted"/>
<organism evidence="1 2">
    <name type="scientific">Scutellospora calospora</name>
    <dbReference type="NCBI Taxonomy" id="85575"/>
    <lineage>
        <taxon>Eukaryota</taxon>
        <taxon>Fungi</taxon>
        <taxon>Fungi incertae sedis</taxon>
        <taxon>Mucoromycota</taxon>
        <taxon>Glomeromycotina</taxon>
        <taxon>Glomeromycetes</taxon>
        <taxon>Diversisporales</taxon>
        <taxon>Gigasporaceae</taxon>
        <taxon>Scutellospora</taxon>
    </lineage>
</organism>
<gene>
    <name evidence="1" type="ORF">SCALOS_LOCUS3306</name>
</gene>
<evidence type="ECO:0000313" key="1">
    <source>
        <dbReference type="EMBL" id="CAG8502519.1"/>
    </source>
</evidence>
<dbReference type="EMBL" id="CAJVPM010003531">
    <property type="protein sequence ID" value="CAG8502519.1"/>
    <property type="molecule type" value="Genomic_DNA"/>
</dbReference>
<keyword evidence="2" id="KW-1185">Reference proteome</keyword>
<protein>
    <submittedName>
        <fullName evidence="1">6707_t:CDS:1</fullName>
    </submittedName>
</protein>
<dbReference type="Proteomes" id="UP000789860">
    <property type="component" value="Unassembled WGS sequence"/>
</dbReference>
<feature type="non-terminal residue" evidence="1">
    <location>
        <position position="537"/>
    </location>
</feature>
<accession>A0ACA9L0F1</accession>
<name>A0ACA9L0F1_9GLOM</name>